<dbReference type="Gene3D" id="3.30.360.10">
    <property type="entry name" value="Dihydrodipicolinate Reductase, domain 2"/>
    <property type="match status" value="1"/>
</dbReference>
<dbReference type="Gene3D" id="3.40.50.720">
    <property type="entry name" value="NAD(P)-binding Rossmann-like Domain"/>
    <property type="match status" value="1"/>
</dbReference>
<keyword evidence="4" id="KW-1185">Reference proteome</keyword>
<dbReference type="Pfam" id="PF22725">
    <property type="entry name" value="GFO_IDH_MocA_C3"/>
    <property type="match status" value="1"/>
</dbReference>
<dbReference type="GO" id="GO:0000166">
    <property type="term" value="F:nucleotide binding"/>
    <property type="evidence" value="ECO:0007669"/>
    <property type="project" value="InterPro"/>
</dbReference>
<dbReference type="InterPro" id="IPR055170">
    <property type="entry name" value="GFO_IDH_MocA-like_dom"/>
</dbReference>
<dbReference type="InterPro" id="IPR000683">
    <property type="entry name" value="Gfo/Idh/MocA-like_OxRdtase_N"/>
</dbReference>
<proteinExistence type="predicted"/>
<dbReference type="PROSITE" id="PS51318">
    <property type="entry name" value="TAT"/>
    <property type="match status" value="1"/>
</dbReference>
<feature type="domain" description="Gfo/Idh/MocA-like oxidoreductase N-terminal" evidence="1">
    <location>
        <begin position="52"/>
        <end position="189"/>
    </location>
</feature>
<evidence type="ECO:0000313" key="3">
    <source>
        <dbReference type="EMBL" id="SHF48105.1"/>
    </source>
</evidence>
<dbReference type="InterPro" id="IPR050463">
    <property type="entry name" value="Gfo/Idh/MocA_oxidrdct_glycsds"/>
</dbReference>
<organism evidence="3 4">
    <name type="scientific">Fodinibius roseus</name>
    <dbReference type="NCBI Taxonomy" id="1194090"/>
    <lineage>
        <taxon>Bacteria</taxon>
        <taxon>Pseudomonadati</taxon>
        <taxon>Balneolota</taxon>
        <taxon>Balneolia</taxon>
        <taxon>Balneolales</taxon>
        <taxon>Balneolaceae</taxon>
        <taxon>Fodinibius</taxon>
    </lineage>
</organism>
<sequence>MSTITDKQTDNNQQQKISRKDFVKASSLAAGGLMVGSLPFSGRAQQAGAATLKVALVGCGGRGTGAARQALSTGEGVQLVAMADAFRDRLDDSFETLTNVFAEEAPEKINVPEEHKFTGFDGYREAIGLADVVILATPPGFRPYHFEAAIDAGKHVFMEKPLATDAPGVRKVLEVGERADQKGLNVVVGLQRHYQNSYREAIQRIDDGAVGDILSGQVYWNSAGVWVRPREPHQNEMEYQMRNWYYFVWLCGDHIMEQHIHNIDVANWFIGEYPSSAQGMGGREVRTGREHGQIFDHHFVEFTYPSGAVVASQCRHQPDTMNRVAEFFQATGGTIDTSGDRAVLKSRDGQTLYEHNADEDPNPYQQEHNELFAAIRNGEQINDTENGAKSTLTALMGRMATYSGKVIGWEEALNSELSVMPEEFSWEAAPPVVPDESGFYPVPVPGQTEVL</sequence>
<dbReference type="RefSeq" id="WP_073063063.1">
    <property type="nucleotide sequence ID" value="NZ_FQUS01000009.1"/>
</dbReference>
<dbReference type="AlphaFoldDB" id="A0A1M5C092"/>
<reference evidence="3 4" key="1">
    <citation type="submission" date="2016-11" db="EMBL/GenBank/DDBJ databases">
        <authorList>
            <person name="Jaros S."/>
            <person name="Januszkiewicz K."/>
            <person name="Wedrychowicz H."/>
        </authorList>
    </citation>
    <scope>NUCLEOTIDE SEQUENCE [LARGE SCALE GENOMIC DNA]</scope>
    <source>
        <strain evidence="3 4">DSM 21986</strain>
    </source>
</reference>
<dbReference type="PANTHER" id="PTHR43818:SF5">
    <property type="entry name" value="OXIDOREDUCTASE FAMILY PROTEIN"/>
    <property type="match status" value="1"/>
</dbReference>
<evidence type="ECO:0000259" key="1">
    <source>
        <dbReference type="Pfam" id="PF01408"/>
    </source>
</evidence>
<protein>
    <submittedName>
        <fullName evidence="3">Predicted dehydrogenase</fullName>
    </submittedName>
</protein>
<dbReference type="Proteomes" id="UP000184041">
    <property type="component" value="Unassembled WGS sequence"/>
</dbReference>
<accession>A0A1M5C092</accession>
<dbReference type="Pfam" id="PF01408">
    <property type="entry name" value="GFO_IDH_MocA"/>
    <property type="match status" value="1"/>
</dbReference>
<dbReference type="STRING" id="1194090.SAMN05443144_10948"/>
<evidence type="ECO:0000259" key="2">
    <source>
        <dbReference type="Pfam" id="PF22725"/>
    </source>
</evidence>
<feature type="domain" description="GFO/IDH/MocA-like oxidoreductase" evidence="2">
    <location>
        <begin position="198"/>
        <end position="314"/>
    </location>
</feature>
<name>A0A1M5C092_9BACT</name>
<dbReference type="SUPFAM" id="SSF51735">
    <property type="entry name" value="NAD(P)-binding Rossmann-fold domains"/>
    <property type="match status" value="1"/>
</dbReference>
<evidence type="ECO:0000313" key="4">
    <source>
        <dbReference type="Proteomes" id="UP000184041"/>
    </source>
</evidence>
<dbReference type="InterPro" id="IPR036291">
    <property type="entry name" value="NAD(P)-bd_dom_sf"/>
</dbReference>
<dbReference type="SUPFAM" id="SSF55347">
    <property type="entry name" value="Glyceraldehyde-3-phosphate dehydrogenase-like, C-terminal domain"/>
    <property type="match status" value="1"/>
</dbReference>
<dbReference type="EMBL" id="FQUS01000009">
    <property type="protein sequence ID" value="SHF48105.1"/>
    <property type="molecule type" value="Genomic_DNA"/>
</dbReference>
<dbReference type="InterPro" id="IPR006311">
    <property type="entry name" value="TAT_signal"/>
</dbReference>
<dbReference type="PANTHER" id="PTHR43818">
    <property type="entry name" value="BCDNA.GH03377"/>
    <property type="match status" value="1"/>
</dbReference>
<dbReference type="OrthoDB" id="127583at2"/>
<gene>
    <name evidence="3" type="ORF">SAMN05443144_10948</name>
</gene>